<gene>
    <name evidence="1" type="ORF">F2Q70_00018509</name>
</gene>
<proteinExistence type="predicted"/>
<dbReference type="AlphaFoldDB" id="A0A8S9I0W1"/>
<reference evidence="1" key="1">
    <citation type="submission" date="2019-12" db="EMBL/GenBank/DDBJ databases">
        <title>Genome sequencing and annotation of Brassica cretica.</title>
        <authorList>
            <person name="Studholme D.J."/>
            <person name="Sarris P.F."/>
        </authorList>
    </citation>
    <scope>NUCLEOTIDE SEQUENCE</scope>
    <source>
        <strain evidence="1">PFS-102/07</strain>
        <tissue evidence="1">Leaf</tissue>
    </source>
</reference>
<comment type="caution">
    <text evidence="1">The sequence shown here is derived from an EMBL/GenBank/DDBJ whole genome shotgun (WGS) entry which is preliminary data.</text>
</comment>
<organism evidence="1">
    <name type="scientific">Brassica cretica</name>
    <name type="common">Mustard</name>
    <dbReference type="NCBI Taxonomy" id="69181"/>
    <lineage>
        <taxon>Eukaryota</taxon>
        <taxon>Viridiplantae</taxon>
        <taxon>Streptophyta</taxon>
        <taxon>Embryophyta</taxon>
        <taxon>Tracheophyta</taxon>
        <taxon>Spermatophyta</taxon>
        <taxon>Magnoliopsida</taxon>
        <taxon>eudicotyledons</taxon>
        <taxon>Gunneridae</taxon>
        <taxon>Pentapetalae</taxon>
        <taxon>rosids</taxon>
        <taxon>malvids</taxon>
        <taxon>Brassicales</taxon>
        <taxon>Brassicaceae</taxon>
        <taxon>Brassiceae</taxon>
        <taxon>Brassica</taxon>
    </lineage>
</organism>
<name>A0A8S9I0W1_BRACR</name>
<evidence type="ECO:0000313" key="1">
    <source>
        <dbReference type="EMBL" id="KAF2562456.1"/>
    </source>
</evidence>
<dbReference type="EMBL" id="QGKY02001250">
    <property type="protein sequence ID" value="KAF2562456.1"/>
    <property type="molecule type" value="Genomic_DNA"/>
</dbReference>
<accession>A0A8S9I0W1</accession>
<sequence>MDALSWLVKLIDRSLDNGVASQSLPELLVAWPPPSSFLLYNGGLFVERFYLCRTLHAGELLLDLTVSLVQSTEFPSGE</sequence>
<protein>
    <submittedName>
        <fullName evidence="1">Uncharacterized protein</fullName>
    </submittedName>
</protein>